<dbReference type="InterPro" id="IPR053421">
    <property type="entry name" value="Esterase_Immunogenic_RsiV"/>
</dbReference>
<dbReference type="Gene3D" id="3.30.565.40">
    <property type="entry name" value="Fervidobacterium nodosum Rt17-B1 like"/>
    <property type="match status" value="1"/>
</dbReference>
<evidence type="ECO:0000256" key="1">
    <source>
        <dbReference type="SAM" id="SignalP"/>
    </source>
</evidence>
<dbReference type="NCBIfam" id="NF043047">
    <property type="entry name" value="EstaseRv3036c"/>
    <property type="match status" value="1"/>
</dbReference>
<dbReference type="InterPro" id="IPR021729">
    <property type="entry name" value="DUF3298"/>
</dbReference>
<proteinExistence type="predicted"/>
<dbReference type="InterPro" id="IPR037126">
    <property type="entry name" value="PdaC/RsiV-like_sf"/>
</dbReference>
<sequence length="235" mass="24790">MRVSALAAAIALAVTAALPLGASTAATASAAPPTCADLSGVLDAAQNCRIQATDPAYSLDITFPATYPDQKPLFDYVRQTRDGFLNVAKAPGPHERPYELDTTAAQYGSAVPPRGTQSVVLTTFSDVGGAHPQTYYQSFTWDQGYRKPITIDTLFREGTQPFGVILPIVTAELSKQSGQPVVIPPGVGLDPQTYQNFAITNDSLIFFFSQGTLLPEAAGAVEVTVPRGPVDAMIA</sequence>
<comment type="caution">
    <text evidence="3">The sequence shown here is derived from an EMBL/GenBank/DDBJ whole genome shotgun (WGS) entry which is preliminary data.</text>
</comment>
<gene>
    <name evidence="3" type="ORF">BEL07_05745</name>
</gene>
<organism evidence="3 4">
    <name type="scientific">Mycolicibacterium grossiae</name>
    <dbReference type="NCBI Taxonomy" id="1552759"/>
    <lineage>
        <taxon>Bacteria</taxon>
        <taxon>Bacillati</taxon>
        <taxon>Actinomycetota</taxon>
        <taxon>Actinomycetes</taxon>
        <taxon>Mycobacteriales</taxon>
        <taxon>Mycobacteriaceae</taxon>
        <taxon>Mycolicibacterium</taxon>
    </lineage>
</organism>
<keyword evidence="4" id="KW-1185">Reference proteome</keyword>
<feature type="signal peptide" evidence="1">
    <location>
        <begin position="1"/>
        <end position="30"/>
    </location>
</feature>
<dbReference type="OrthoDB" id="4696640at2"/>
<keyword evidence="1" id="KW-0732">Signal</keyword>
<dbReference type="Proteomes" id="UP000178953">
    <property type="component" value="Unassembled WGS sequence"/>
</dbReference>
<feature type="chain" id="PRO_5030027149" description="DUF3298 domain-containing protein" evidence="1">
    <location>
        <begin position="31"/>
        <end position="235"/>
    </location>
</feature>
<evidence type="ECO:0000313" key="4">
    <source>
        <dbReference type="Proteomes" id="UP000178953"/>
    </source>
</evidence>
<dbReference type="EMBL" id="MCHX01000010">
    <property type="protein sequence ID" value="OFJ54656.1"/>
    <property type="molecule type" value="Genomic_DNA"/>
</dbReference>
<dbReference type="AlphaFoldDB" id="A0A1E8Q889"/>
<dbReference type="RefSeq" id="WP_070352151.1">
    <property type="nucleotide sequence ID" value="NZ_CP043474.1"/>
</dbReference>
<accession>A0A1E8Q889</accession>
<evidence type="ECO:0000313" key="3">
    <source>
        <dbReference type="EMBL" id="OFJ54656.1"/>
    </source>
</evidence>
<dbReference type="Pfam" id="PF11738">
    <property type="entry name" value="DUF3298"/>
    <property type="match status" value="1"/>
</dbReference>
<protein>
    <recommendedName>
        <fullName evidence="2">DUF3298 domain-containing protein</fullName>
    </recommendedName>
</protein>
<feature type="domain" description="DUF3298" evidence="2">
    <location>
        <begin position="153"/>
        <end position="227"/>
    </location>
</feature>
<evidence type="ECO:0000259" key="2">
    <source>
        <dbReference type="Pfam" id="PF11738"/>
    </source>
</evidence>
<name>A0A1E8Q889_9MYCO</name>
<reference evidence="3 4" key="1">
    <citation type="submission" date="2016-09" db="EMBL/GenBank/DDBJ databases">
        <title>genome sequence of Mycobacterium sp. 739 SCH.</title>
        <authorList>
            <person name="Greninger A.L."/>
            <person name="Qin X."/>
            <person name="Jerome K."/>
            <person name="Vora S."/>
            <person name="Quinn K."/>
        </authorList>
    </citation>
    <scope>NUCLEOTIDE SEQUENCE [LARGE SCALE GENOMIC DNA]</scope>
    <source>
        <strain evidence="3 4">SCH</strain>
    </source>
</reference>
<dbReference type="Gene3D" id="3.90.640.20">
    <property type="entry name" value="Heat-shock cognate protein, ATPase"/>
    <property type="match status" value="1"/>
</dbReference>